<keyword evidence="3" id="KW-1185">Reference proteome</keyword>
<dbReference type="STRING" id="212602.A0A420HF41"/>
<keyword evidence="2" id="KW-0378">Hydrolase</keyword>
<reference evidence="2 3" key="1">
    <citation type="journal article" date="2018" name="BMC Genomics">
        <title>Comparative genome analyses reveal sequence features reflecting distinct modes of host-adaptation between dicot and monocot powdery mildew.</title>
        <authorList>
            <person name="Wu Y."/>
            <person name="Ma X."/>
            <person name="Pan Z."/>
            <person name="Kale S.D."/>
            <person name="Song Y."/>
            <person name="King H."/>
            <person name="Zhang Q."/>
            <person name="Presley C."/>
            <person name="Deng X."/>
            <person name="Wei C.I."/>
            <person name="Xiao S."/>
        </authorList>
    </citation>
    <scope>NUCLEOTIDE SEQUENCE [LARGE SCALE GENOMIC DNA]</scope>
    <source>
        <strain evidence="2">UMSG2</strain>
    </source>
</reference>
<dbReference type="Proteomes" id="UP000286134">
    <property type="component" value="Unassembled WGS sequence"/>
</dbReference>
<dbReference type="AlphaFoldDB" id="A0A420HF41"/>
<name>A0A420HF41_9PEZI</name>
<comment type="caution">
    <text evidence="2">The sequence shown here is derived from an EMBL/GenBank/DDBJ whole genome shotgun (WGS) entry which is preliminary data.</text>
</comment>
<keyword evidence="2" id="KW-0645">Protease</keyword>
<dbReference type="OrthoDB" id="76293at2759"/>
<evidence type="ECO:0000259" key="1">
    <source>
        <dbReference type="Pfam" id="PF22250"/>
    </source>
</evidence>
<dbReference type="InterPro" id="IPR053975">
    <property type="entry name" value="PFF1_C"/>
</dbReference>
<dbReference type="Pfam" id="PF22250">
    <property type="entry name" value="PFF1_C"/>
    <property type="match status" value="1"/>
</dbReference>
<dbReference type="GO" id="GO:0006508">
    <property type="term" value="P:proteolysis"/>
    <property type="evidence" value="ECO:0007669"/>
    <property type="project" value="UniProtKB-KW"/>
</dbReference>
<organism evidence="2 3">
    <name type="scientific">Erysiphe neolycopersici</name>
    <dbReference type="NCBI Taxonomy" id="212602"/>
    <lineage>
        <taxon>Eukaryota</taxon>
        <taxon>Fungi</taxon>
        <taxon>Dikarya</taxon>
        <taxon>Ascomycota</taxon>
        <taxon>Pezizomycotina</taxon>
        <taxon>Leotiomycetes</taxon>
        <taxon>Erysiphales</taxon>
        <taxon>Erysiphaceae</taxon>
        <taxon>Erysiphe</taxon>
    </lineage>
</organism>
<dbReference type="EMBL" id="MCFK01008416">
    <property type="protein sequence ID" value="RKF56094.1"/>
    <property type="molecule type" value="Genomic_DNA"/>
</dbReference>
<feature type="domain" description="Vacuolar membrane protease C-terminal" evidence="1">
    <location>
        <begin position="17"/>
        <end position="230"/>
    </location>
</feature>
<accession>A0A420HF41</accession>
<gene>
    <name evidence="2" type="ORF">OnM2_084006</name>
</gene>
<dbReference type="GO" id="GO:0008233">
    <property type="term" value="F:peptidase activity"/>
    <property type="evidence" value="ECO:0007669"/>
    <property type="project" value="UniProtKB-KW"/>
</dbReference>
<sequence length="237" mass="26802">MIYNLVAFPFSAQNRYKAFFQQTVNLDDGSNQVTLAGIEEYIRDIISYIPSAAGQSINCTKNPEIREGVSFCSYEGKAPNVLNGVVDEDTSGQGYKDWLNYNITRIKNENKAVFEVSGLETKACIIRFNHPFSSFYVHGAAAHHGDWVDVSDTETKQIKLWHRDWNKKWVVEFEWPVSQDKEPGEEGRSGDVVCLWSDHNIAGTIPALDEIEKFMPVWATKTKLTDGLVEGRKAFVV</sequence>
<proteinExistence type="predicted"/>
<protein>
    <submittedName>
        <fullName evidence="2">Vacuolar membrane protease</fullName>
    </submittedName>
</protein>
<evidence type="ECO:0000313" key="2">
    <source>
        <dbReference type="EMBL" id="RKF56094.1"/>
    </source>
</evidence>
<evidence type="ECO:0000313" key="3">
    <source>
        <dbReference type="Proteomes" id="UP000286134"/>
    </source>
</evidence>